<name>A0A7D4ZNW6_9MAGN</name>
<protein>
    <submittedName>
        <fullName evidence="2">Ribosomal protein S1</fullName>
    </submittedName>
</protein>
<proteinExistence type="predicted"/>
<dbReference type="GO" id="GO:0005840">
    <property type="term" value="C:ribosome"/>
    <property type="evidence" value="ECO:0007669"/>
    <property type="project" value="UniProtKB-KW"/>
</dbReference>
<sequence length="232" mass="26367">MSIYFSRSFPRSNSSFFLCSGNASQSAVLRLREEMFLVDAGPGTPRICMQDEPTGVPINRATRFENKVGSLDVVAGESLIKEQIFERLFIDLVAGESLIKERAAARFNELVGSTDVVAGEPLLLLPRRFRQNRAWMELNKIWRTNTKVKGFLIEKVKGGYSVAIAGFITSLPFRPLITQRIANDRFTIESINPKRTNIVVFKERQIKQELDERNPLTKKERERFSIPKPSVS</sequence>
<evidence type="ECO:0000256" key="1">
    <source>
        <dbReference type="SAM" id="MobiDB-lite"/>
    </source>
</evidence>
<dbReference type="AlphaFoldDB" id="A0A7D4ZNW6"/>
<feature type="region of interest" description="Disordered" evidence="1">
    <location>
        <begin position="212"/>
        <end position="232"/>
    </location>
</feature>
<evidence type="ECO:0000313" key="2">
    <source>
        <dbReference type="EMBL" id="QKS32555.1"/>
    </source>
</evidence>
<keyword evidence="2" id="KW-0496">Mitochondrion</keyword>
<dbReference type="GeneID" id="55764386"/>
<keyword evidence="2" id="KW-0687">Ribonucleoprotein</keyword>
<gene>
    <name evidence="2" type="primary">rps1</name>
</gene>
<dbReference type="EMBL" id="MN206019">
    <property type="protein sequence ID" value="QKS32555.1"/>
    <property type="molecule type" value="Genomic_DNA"/>
</dbReference>
<keyword evidence="2" id="KW-0689">Ribosomal protein</keyword>
<organism evidence="2">
    <name type="scientific">Magnolia biondii</name>
    <dbReference type="NCBI Taxonomy" id="86725"/>
    <lineage>
        <taxon>Eukaryota</taxon>
        <taxon>Viridiplantae</taxon>
        <taxon>Streptophyta</taxon>
        <taxon>Embryophyta</taxon>
        <taxon>Tracheophyta</taxon>
        <taxon>Spermatophyta</taxon>
        <taxon>Magnoliopsida</taxon>
        <taxon>Magnoliidae</taxon>
        <taxon>Magnoliales</taxon>
        <taxon>Magnoliaceae</taxon>
        <taxon>Magnolia</taxon>
    </lineage>
</organism>
<dbReference type="RefSeq" id="YP_009871027.1">
    <property type="nucleotide sequence ID" value="NC_049134.1"/>
</dbReference>
<reference evidence="2" key="1">
    <citation type="journal article" date="2020" name="PLoS ONE">
        <title>The draft mitochondrial genome of Magnolia biondii and mitochondrial phylogenomics of angiosperms.</title>
        <authorList>
            <person name="Dong S."/>
            <person name="Chen L."/>
            <person name="Liu Y."/>
            <person name="Wang Y."/>
            <person name="Zhang S."/>
            <person name="Yang L."/>
            <person name="Lang X."/>
            <person name="Zhang S."/>
        </authorList>
    </citation>
    <scope>NUCLEOTIDE SEQUENCE</scope>
</reference>
<accession>A0A7D4ZNW6</accession>
<feature type="compositionally biased region" description="Basic and acidic residues" evidence="1">
    <location>
        <begin position="212"/>
        <end position="225"/>
    </location>
</feature>
<geneLocation type="mitochondrion" evidence="2"/>